<dbReference type="PANTHER" id="PTHR46797:SF1">
    <property type="entry name" value="METHYLPHOSPHONATE SYNTHASE"/>
    <property type="match status" value="1"/>
</dbReference>
<sequence length="106" mass="11562">MDTAKRLKELRELKGYTINKLATISGLSQGFVRQIELGEKQPTVDSLSKLCTGLGISLADFFADQATELPDQMKPLVSHLVSFAQTLTPDQKEALRAIGKSLADIT</sequence>
<dbReference type="AlphaFoldDB" id="I9L5J3"/>
<accession>I9L5J3</accession>
<dbReference type="GO" id="GO:0005829">
    <property type="term" value="C:cytosol"/>
    <property type="evidence" value="ECO:0007669"/>
    <property type="project" value="TreeGrafter"/>
</dbReference>
<dbReference type="PATRIC" id="fig|1149862.3.peg.4353"/>
<dbReference type="EMBL" id="AKVJ01000076">
    <property type="protein sequence ID" value="EIW15634.1"/>
    <property type="molecule type" value="Genomic_DNA"/>
</dbReference>
<evidence type="ECO:0000313" key="4">
    <source>
        <dbReference type="Proteomes" id="UP000004324"/>
    </source>
</evidence>
<dbReference type="SUPFAM" id="SSF47413">
    <property type="entry name" value="lambda repressor-like DNA-binding domains"/>
    <property type="match status" value="1"/>
</dbReference>
<organism evidence="3 4">
    <name type="scientific">Pelosinus fermentans B4</name>
    <dbReference type="NCBI Taxonomy" id="1149862"/>
    <lineage>
        <taxon>Bacteria</taxon>
        <taxon>Bacillati</taxon>
        <taxon>Bacillota</taxon>
        <taxon>Negativicutes</taxon>
        <taxon>Selenomonadales</taxon>
        <taxon>Sporomusaceae</taxon>
        <taxon>Pelosinus</taxon>
    </lineage>
</organism>
<evidence type="ECO:0000256" key="1">
    <source>
        <dbReference type="ARBA" id="ARBA00023125"/>
    </source>
</evidence>
<dbReference type="CDD" id="cd00093">
    <property type="entry name" value="HTH_XRE"/>
    <property type="match status" value="1"/>
</dbReference>
<name>I9L5J3_9FIRM</name>
<reference evidence="3 4" key="1">
    <citation type="journal article" date="2012" name="J. Bacteriol.">
        <title>Draft Genome Sequences for Two Metal-Reducing Pelosinus fermentans Strains Isolated from a Cr(VI)-Contaminated Site and for Type Strain R7.</title>
        <authorList>
            <person name="Brown S.D."/>
            <person name="Podar M."/>
            <person name="Klingeman D.M."/>
            <person name="Johnson C.M."/>
            <person name="Yang Z.K."/>
            <person name="Utturkar S.M."/>
            <person name="Land M.L."/>
            <person name="Mosher J.J."/>
            <person name="Hurt R.A.Jr."/>
            <person name="Phelps T.J."/>
            <person name="Palumbo A.V."/>
            <person name="Arkin A.P."/>
            <person name="Hazen T.C."/>
            <person name="Elias D.A."/>
        </authorList>
    </citation>
    <scope>NUCLEOTIDE SEQUENCE [LARGE SCALE GENOMIC DNA]</scope>
    <source>
        <strain evidence="3 4">B4</strain>
    </source>
</reference>
<dbReference type="SMART" id="SM00530">
    <property type="entry name" value="HTH_XRE"/>
    <property type="match status" value="1"/>
</dbReference>
<proteinExistence type="predicted"/>
<dbReference type="PROSITE" id="PS50943">
    <property type="entry name" value="HTH_CROC1"/>
    <property type="match status" value="1"/>
</dbReference>
<keyword evidence="4" id="KW-1185">Reference proteome</keyword>
<evidence type="ECO:0000313" key="3">
    <source>
        <dbReference type="EMBL" id="EIW15634.1"/>
    </source>
</evidence>
<dbReference type="RefSeq" id="WP_007938277.1">
    <property type="nucleotide sequence ID" value="NZ_AKVJ01000076.1"/>
</dbReference>
<dbReference type="Proteomes" id="UP000004324">
    <property type="component" value="Unassembled WGS sequence"/>
</dbReference>
<dbReference type="GO" id="GO:0003677">
    <property type="term" value="F:DNA binding"/>
    <property type="evidence" value="ECO:0007669"/>
    <property type="project" value="UniProtKB-KW"/>
</dbReference>
<dbReference type="PANTHER" id="PTHR46797">
    <property type="entry name" value="HTH-TYPE TRANSCRIPTIONAL REGULATOR"/>
    <property type="match status" value="1"/>
</dbReference>
<dbReference type="Pfam" id="PF01381">
    <property type="entry name" value="HTH_3"/>
    <property type="match status" value="1"/>
</dbReference>
<comment type="caution">
    <text evidence="3">The sequence shown here is derived from an EMBL/GenBank/DDBJ whole genome shotgun (WGS) entry which is preliminary data.</text>
</comment>
<keyword evidence="1" id="KW-0238">DNA-binding</keyword>
<evidence type="ECO:0000259" key="2">
    <source>
        <dbReference type="PROSITE" id="PS50943"/>
    </source>
</evidence>
<protein>
    <submittedName>
        <fullName evidence="3">Helix-turn-helix domain protein</fullName>
    </submittedName>
</protein>
<dbReference type="InterPro" id="IPR010982">
    <property type="entry name" value="Lambda_DNA-bd_dom_sf"/>
</dbReference>
<dbReference type="InterPro" id="IPR050807">
    <property type="entry name" value="TransReg_Diox_bact_type"/>
</dbReference>
<dbReference type="InterPro" id="IPR001387">
    <property type="entry name" value="Cro/C1-type_HTH"/>
</dbReference>
<gene>
    <name evidence="3" type="ORF">FB4_1323</name>
</gene>
<feature type="domain" description="HTH cro/C1-type" evidence="2">
    <location>
        <begin position="7"/>
        <end position="61"/>
    </location>
</feature>
<dbReference type="OrthoDB" id="1684348at2"/>
<dbReference type="Gene3D" id="1.10.260.40">
    <property type="entry name" value="lambda repressor-like DNA-binding domains"/>
    <property type="match status" value="1"/>
</dbReference>
<dbReference type="GO" id="GO:0003700">
    <property type="term" value="F:DNA-binding transcription factor activity"/>
    <property type="evidence" value="ECO:0007669"/>
    <property type="project" value="TreeGrafter"/>
</dbReference>